<evidence type="ECO:0000256" key="4">
    <source>
        <dbReference type="ARBA" id="ARBA00022989"/>
    </source>
</evidence>
<keyword evidence="6 11" id="KW-0472">Membrane</keyword>
<dbReference type="PRINTS" id="PR01788">
    <property type="entry name" value="PROSTANOIDR"/>
</dbReference>
<dbReference type="PANTHER" id="PTHR11866:SF8">
    <property type="entry name" value="PROSTAGLANDIN E2 RECEPTOR EP2 SUBTYPE"/>
    <property type="match status" value="1"/>
</dbReference>
<evidence type="ECO:0000313" key="13">
    <source>
        <dbReference type="EMBL" id="KAE8287235.1"/>
    </source>
</evidence>
<keyword evidence="9" id="KW-0807">Transducer</keyword>
<feature type="domain" description="G-protein coupled receptors family 1 profile" evidence="12">
    <location>
        <begin position="21"/>
        <end position="285"/>
    </location>
</feature>
<dbReference type="GO" id="GO:0004957">
    <property type="term" value="F:prostaglandin E receptor activity"/>
    <property type="evidence" value="ECO:0007669"/>
    <property type="project" value="TreeGrafter"/>
</dbReference>
<feature type="transmembrane region" description="Helical" evidence="11">
    <location>
        <begin position="43"/>
        <end position="64"/>
    </location>
</feature>
<feature type="transmembrane region" description="Helical" evidence="11">
    <location>
        <begin position="84"/>
        <end position="105"/>
    </location>
</feature>
<dbReference type="PROSITE" id="PS50262">
    <property type="entry name" value="G_PROTEIN_RECEP_F1_2"/>
    <property type="match status" value="1"/>
</dbReference>
<dbReference type="PANTHER" id="PTHR11866">
    <property type="entry name" value="G-PROTEIN COUPLED RECEPTOR FAMILY 1 MEMBER"/>
    <property type="match status" value="1"/>
</dbReference>
<dbReference type="InterPro" id="IPR017452">
    <property type="entry name" value="GPCR_Rhodpsn_7TM"/>
</dbReference>
<keyword evidence="2" id="KW-1003">Cell membrane</keyword>
<keyword evidence="14" id="KW-1185">Reference proteome</keyword>
<proteinExistence type="predicted"/>
<reference evidence="13 14" key="1">
    <citation type="submission" date="2019-07" db="EMBL/GenBank/DDBJ databases">
        <title>Chromosome genome assembly for large yellow croaker.</title>
        <authorList>
            <person name="Xiao S."/>
        </authorList>
    </citation>
    <scope>NUCLEOTIDE SEQUENCE [LARGE SCALE GENOMIC DNA]</scope>
    <source>
        <strain evidence="13">JMULYC20181020</strain>
        <tissue evidence="13">Muscle</tissue>
    </source>
</reference>
<evidence type="ECO:0000256" key="10">
    <source>
        <dbReference type="SAM" id="MobiDB-lite"/>
    </source>
</evidence>
<feature type="transmembrane region" description="Helical" evidence="11">
    <location>
        <begin position="231"/>
        <end position="254"/>
    </location>
</feature>
<dbReference type="GO" id="GO:0071380">
    <property type="term" value="P:cellular response to prostaglandin E stimulus"/>
    <property type="evidence" value="ECO:0007669"/>
    <property type="project" value="TreeGrafter"/>
</dbReference>
<evidence type="ECO:0000256" key="2">
    <source>
        <dbReference type="ARBA" id="ARBA00022475"/>
    </source>
</evidence>
<feature type="transmembrane region" description="Helical" evidence="11">
    <location>
        <begin position="274"/>
        <end position="297"/>
    </location>
</feature>
<evidence type="ECO:0000256" key="1">
    <source>
        <dbReference type="ARBA" id="ARBA00004651"/>
    </source>
</evidence>
<protein>
    <submittedName>
        <fullName evidence="13">Prostaglandin E2 receptor EP2 subtype</fullName>
    </submittedName>
</protein>
<sequence length="345" mass="38945">MDDGRPRPHTSAVMFSAAVVGNIVALVLLEVRRRTTSPSLYHVLATALLMTDLLGNIAVSPVVLTAYAQGKTLVGMSSGGELCAYFGFSMTFLCLCTLALLWLLAVERYVSIGHPYFYERHLSKRCGYITISVVYLSSVIFSLSGFGQYVQYCPGTWCFLKMSHAEGNYTVYIGFYASFILILTSSTVVCNMCVIFHLVVMHRRHKKLRGRAFARSQYRRSLSMTEEVEHLLPLAVITVVFICCTFPIVLQVYINITGSSKEDDTSDLKALRLLSFHSIINPWVFIILRPSVLKIIWRKLRKRQCRVIWGKTVSTNHKKTEEGHVVQDDNGHSRREVAQNKTSQV</sequence>
<dbReference type="SUPFAM" id="SSF81321">
    <property type="entry name" value="Family A G protein-coupled receptor-like"/>
    <property type="match status" value="1"/>
</dbReference>
<dbReference type="Proteomes" id="UP000424527">
    <property type="component" value="Unassembled WGS sequence"/>
</dbReference>
<feature type="transmembrane region" description="Helical" evidence="11">
    <location>
        <begin position="169"/>
        <end position="200"/>
    </location>
</feature>
<feature type="transmembrane region" description="Helical" evidence="11">
    <location>
        <begin position="12"/>
        <end position="31"/>
    </location>
</feature>
<keyword evidence="3 11" id="KW-0812">Transmembrane</keyword>
<dbReference type="InterPro" id="IPR000370">
    <property type="entry name" value="Prostglndn_IP_rcpt"/>
</dbReference>
<evidence type="ECO:0000313" key="14">
    <source>
        <dbReference type="Proteomes" id="UP000424527"/>
    </source>
</evidence>
<dbReference type="GO" id="GO:0005886">
    <property type="term" value="C:plasma membrane"/>
    <property type="evidence" value="ECO:0007669"/>
    <property type="project" value="UniProtKB-SubCell"/>
</dbReference>
<name>A0A6G0I6Y4_LARCR</name>
<evidence type="ECO:0000256" key="8">
    <source>
        <dbReference type="ARBA" id="ARBA00023180"/>
    </source>
</evidence>
<evidence type="ECO:0000256" key="6">
    <source>
        <dbReference type="ARBA" id="ARBA00023136"/>
    </source>
</evidence>
<organism evidence="13 14">
    <name type="scientific">Larimichthys crocea</name>
    <name type="common">Large yellow croaker</name>
    <name type="synonym">Pseudosciaena crocea</name>
    <dbReference type="NCBI Taxonomy" id="215358"/>
    <lineage>
        <taxon>Eukaryota</taxon>
        <taxon>Metazoa</taxon>
        <taxon>Chordata</taxon>
        <taxon>Craniata</taxon>
        <taxon>Vertebrata</taxon>
        <taxon>Euteleostomi</taxon>
        <taxon>Actinopterygii</taxon>
        <taxon>Neopterygii</taxon>
        <taxon>Teleostei</taxon>
        <taxon>Neoteleostei</taxon>
        <taxon>Acanthomorphata</taxon>
        <taxon>Eupercaria</taxon>
        <taxon>Sciaenidae</taxon>
        <taxon>Larimichthys</taxon>
    </lineage>
</organism>
<dbReference type="EMBL" id="REGW02000014">
    <property type="protein sequence ID" value="KAE8287235.1"/>
    <property type="molecule type" value="Genomic_DNA"/>
</dbReference>
<dbReference type="InterPro" id="IPR008365">
    <property type="entry name" value="Prostanoid_rcpt"/>
</dbReference>
<dbReference type="PROSITE" id="PS00237">
    <property type="entry name" value="G_PROTEIN_RECEP_F1_1"/>
    <property type="match status" value="1"/>
</dbReference>
<dbReference type="Pfam" id="PF00001">
    <property type="entry name" value="7tm_1"/>
    <property type="match status" value="1"/>
</dbReference>
<evidence type="ECO:0000256" key="9">
    <source>
        <dbReference type="ARBA" id="ARBA00023224"/>
    </source>
</evidence>
<evidence type="ECO:0000256" key="3">
    <source>
        <dbReference type="ARBA" id="ARBA00022692"/>
    </source>
</evidence>
<dbReference type="InterPro" id="IPR000276">
    <property type="entry name" value="GPCR_Rhodpsn"/>
</dbReference>
<evidence type="ECO:0000259" key="12">
    <source>
        <dbReference type="PROSITE" id="PS50262"/>
    </source>
</evidence>
<gene>
    <name evidence="13" type="ORF">D5F01_LYC15204</name>
</gene>
<evidence type="ECO:0000256" key="5">
    <source>
        <dbReference type="ARBA" id="ARBA00023040"/>
    </source>
</evidence>
<feature type="region of interest" description="Disordered" evidence="10">
    <location>
        <begin position="319"/>
        <end position="345"/>
    </location>
</feature>
<evidence type="ECO:0000256" key="7">
    <source>
        <dbReference type="ARBA" id="ARBA00023170"/>
    </source>
</evidence>
<dbReference type="PRINTS" id="PR00856">
    <property type="entry name" value="PRSTNOIDIPR"/>
</dbReference>
<evidence type="ECO:0000256" key="11">
    <source>
        <dbReference type="SAM" id="Phobius"/>
    </source>
</evidence>
<dbReference type="GO" id="GO:0007189">
    <property type="term" value="P:adenylate cyclase-activating G protein-coupled receptor signaling pathway"/>
    <property type="evidence" value="ECO:0007669"/>
    <property type="project" value="TreeGrafter"/>
</dbReference>
<keyword evidence="7 13" id="KW-0675">Receptor</keyword>
<comment type="subcellular location">
    <subcellularLocation>
        <location evidence="1">Cell membrane</location>
        <topology evidence="1">Multi-pass membrane protein</topology>
    </subcellularLocation>
</comment>
<feature type="compositionally biased region" description="Basic and acidic residues" evidence="10">
    <location>
        <begin position="319"/>
        <end position="338"/>
    </location>
</feature>
<keyword evidence="5" id="KW-0297">G-protein coupled receptor</keyword>
<keyword evidence="8" id="KW-0325">Glycoprotein</keyword>
<dbReference type="Gene3D" id="1.20.1070.10">
    <property type="entry name" value="Rhodopsin 7-helix transmembrane proteins"/>
    <property type="match status" value="1"/>
</dbReference>
<keyword evidence="4 11" id="KW-1133">Transmembrane helix</keyword>
<dbReference type="AlphaFoldDB" id="A0A6G0I6Y4"/>
<accession>A0A6G0I6Y4</accession>
<dbReference type="GO" id="GO:0007204">
    <property type="term" value="P:positive regulation of cytosolic calcium ion concentration"/>
    <property type="evidence" value="ECO:0007669"/>
    <property type="project" value="TreeGrafter"/>
</dbReference>
<comment type="caution">
    <text evidence="13">The sequence shown here is derived from an EMBL/GenBank/DDBJ whole genome shotgun (WGS) entry which is preliminary data.</text>
</comment>
<dbReference type="GO" id="GO:0006954">
    <property type="term" value="P:inflammatory response"/>
    <property type="evidence" value="ECO:0007669"/>
    <property type="project" value="TreeGrafter"/>
</dbReference>
<feature type="transmembrane region" description="Helical" evidence="11">
    <location>
        <begin position="126"/>
        <end position="149"/>
    </location>
</feature>